<dbReference type="AlphaFoldDB" id="A0A949TK69"/>
<keyword evidence="7" id="KW-1185">Reference proteome</keyword>
<dbReference type="RefSeq" id="WP_218320878.1">
    <property type="nucleotide sequence ID" value="NZ_JAEEGC010000054.1"/>
</dbReference>
<protein>
    <submittedName>
        <fullName evidence="6">TetR/AcrR family transcriptional regulator</fullName>
    </submittedName>
</protein>
<dbReference type="Pfam" id="PF08359">
    <property type="entry name" value="TetR_C_4"/>
    <property type="match status" value="1"/>
</dbReference>
<dbReference type="PROSITE" id="PS01081">
    <property type="entry name" value="HTH_TETR_1"/>
    <property type="match status" value="1"/>
</dbReference>
<keyword evidence="2 4" id="KW-0238">DNA-binding</keyword>
<dbReference type="PANTHER" id="PTHR47506:SF1">
    <property type="entry name" value="HTH-TYPE TRANSCRIPTIONAL REGULATOR YJDC"/>
    <property type="match status" value="1"/>
</dbReference>
<comment type="caution">
    <text evidence="6">The sequence shown here is derived from an EMBL/GenBank/DDBJ whole genome shotgun (WGS) entry which is preliminary data.</text>
</comment>
<evidence type="ECO:0000256" key="4">
    <source>
        <dbReference type="PROSITE-ProRule" id="PRU00335"/>
    </source>
</evidence>
<accession>A0A949TK69</accession>
<name>A0A949TK69_9CLOT</name>
<organism evidence="6 7">
    <name type="scientific">Clostridium thailandense</name>
    <dbReference type="NCBI Taxonomy" id="2794346"/>
    <lineage>
        <taxon>Bacteria</taxon>
        <taxon>Bacillati</taxon>
        <taxon>Bacillota</taxon>
        <taxon>Clostridia</taxon>
        <taxon>Eubacteriales</taxon>
        <taxon>Clostridiaceae</taxon>
        <taxon>Clostridium</taxon>
    </lineage>
</organism>
<evidence type="ECO:0000256" key="3">
    <source>
        <dbReference type="ARBA" id="ARBA00023163"/>
    </source>
</evidence>
<dbReference type="PANTHER" id="PTHR47506">
    <property type="entry name" value="TRANSCRIPTIONAL REGULATORY PROTEIN"/>
    <property type="match status" value="1"/>
</dbReference>
<dbReference type="Pfam" id="PF00440">
    <property type="entry name" value="TetR_N"/>
    <property type="match status" value="1"/>
</dbReference>
<dbReference type="EMBL" id="JAEEGC010000054">
    <property type="protein sequence ID" value="MBV7273810.1"/>
    <property type="molecule type" value="Genomic_DNA"/>
</dbReference>
<gene>
    <name evidence="6" type="ORF">I6U48_12915</name>
</gene>
<evidence type="ECO:0000256" key="1">
    <source>
        <dbReference type="ARBA" id="ARBA00023015"/>
    </source>
</evidence>
<evidence type="ECO:0000256" key="2">
    <source>
        <dbReference type="ARBA" id="ARBA00023125"/>
    </source>
</evidence>
<sequence length="197" mass="22638">MDVSLIHRKEGIVLSTIEAINEVGIQNLSTKIIAKHEGVSEGTLFRHFKSKTDIMISVLNHFSQFDDAIIEASRNLALNPIETIKYFVNAYVEYYENYPAITALVQVYDSLLADIELRDKVRDIIEKRSGFMLDTIKKAQAEKLIKQDIDCEDVEDLILGGTRSICLKWRMSKYNFSIKNRTLSMLNMILDQIVFNK</sequence>
<evidence type="ECO:0000313" key="7">
    <source>
        <dbReference type="Proteomes" id="UP000694308"/>
    </source>
</evidence>
<evidence type="ECO:0000259" key="5">
    <source>
        <dbReference type="PROSITE" id="PS50977"/>
    </source>
</evidence>
<feature type="domain" description="HTH tetR-type" evidence="5">
    <location>
        <begin position="6"/>
        <end position="66"/>
    </location>
</feature>
<dbReference type="PROSITE" id="PS50977">
    <property type="entry name" value="HTH_TETR_2"/>
    <property type="match status" value="1"/>
</dbReference>
<proteinExistence type="predicted"/>
<evidence type="ECO:0000313" key="6">
    <source>
        <dbReference type="EMBL" id="MBV7273810.1"/>
    </source>
</evidence>
<feature type="DNA-binding region" description="H-T-H motif" evidence="4">
    <location>
        <begin position="29"/>
        <end position="48"/>
    </location>
</feature>
<reference evidence="6" key="1">
    <citation type="submission" date="2020-12" db="EMBL/GenBank/DDBJ databases">
        <title>Clostridium thailandense sp. nov., a novel acetogenic bacterium isolated from peat land soil in Thailand.</title>
        <authorList>
            <person name="Chaikitkaew S."/>
            <person name="Birkeland N.K."/>
        </authorList>
    </citation>
    <scope>NUCLEOTIDE SEQUENCE</scope>
    <source>
        <strain evidence="6">PL3</strain>
    </source>
</reference>
<dbReference type="InterPro" id="IPR023772">
    <property type="entry name" value="DNA-bd_HTH_TetR-type_CS"/>
</dbReference>
<keyword evidence="3" id="KW-0804">Transcription</keyword>
<dbReference type="GO" id="GO:0003677">
    <property type="term" value="F:DNA binding"/>
    <property type="evidence" value="ECO:0007669"/>
    <property type="project" value="UniProtKB-UniRule"/>
</dbReference>
<dbReference type="Proteomes" id="UP000694308">
    <property type="component" value="Unassembled WGS sequence"/>
</dbReference>
<keyword evidence="1" id="KW-0805">Transcription regulation</keyword>
<dbReference type="InterPro" id="IPR013570">
    <property type="entry name" value="Tscrpt_reg_YsiA_C"/>
</dbReference>
<dbReference type="InterPro" id="IPR001647">
    <property type="entry name" value="HTH_TetR"/>
</dbReference>